<comment type="caution">
    <text evidence="1">The sequence shown here is derived from an EMBL/GenBank/DDBJ whole genome shotgun (WGS) entry which is preliminary data.</text>
</comment>
<name>A0ACA9Q817_9GLOM</name>
<dbReference type="EMBL" id="CAJVPW010036404">
    <property type="protein sequence ID" value="CAG8737657.1"/>
    <property type="molecule type" value="Genomic_DNA"/>
</dbReference>
<proteinExistence type="predicted"/>
<dbReference type="Proteomes" id="UP000789366">
    <property type="component" value="Unassembled WGS sequence"/>
</dbReference>
<feature type="non-terminal residue" evidence="1">
    <location>
        <position position="1"/>
    </location>
</feature>
<gene>
    <name evidence="1" type="ORF">SPELUC_LOCUS13564</name>
</gene>
<organism evidence="1 2">
    <name type="scientific">Cetraspora pellucida</name>
    <dbReference type="NCBI Taxonomy" id="1433469"/>
    <lineage>
        <taxon>Eukaryota</taxon>
        <taxon>Fungi</taxon>
        <taxon>Fungi incertae sedis</taxon>
        <taxon>Mucoromycota</taxon>
        <taxon>Glomeromycotina</taxon>
        <taxon>Glomeromycetes</taxon>
        <taxon>Diversisporales</taxon>
        <taxon>Gigasporaceae</taxon>
        <taxon>Cetraspora</taxon>
    </lineage>
</organism>
<sequence length="97" mass="11297">DSDKFLNHKGVSVKKCYQCQNNIKIACSKNNENQLNSIINYLKITEIIYDSLTSLNNTNEHYKGENEELNIDLNVELSSFIDFILENDELKKIWILV</sequence>
<protein>
    <submittedName>
        <fullName evidence="1">6516_t:CDS:1</fullName>
    </submittedName>
</protein>
<evidence type="ECO:0000313" key="2">
    <source>
        <dbReference type="Proteomes" id="UP000789366"/>
    </source>
</evidence>
<reference evidence="1" key="1">
    <citation type="submission" date="2021-06" db="EMBL/GenBank/DDBJ databases">
        <authorList>
            <person name="Kallberg Y."/>
            <person name="Tangrot J."/>
            <person name="Rosling A."/>
        </authorList>
    </citation>
    <scope>NUCLEOTIDE SEQUENCE</scope>
    <source>
        <strain evidence="1">28 12/20/2015</strain>
    </source>
</reference>
<keyword evidence="2" id="KW-1185">Reference proteome</keyword>
<accession>A0ACA9Q817</accession>
<evidence type="ECO:0000313" key="1">
    <source>
        <dbReference type="EMBL" id="CAG8737657.1"/>
    </source>
</evidence>